<keyword evidence="2" id="KW-1185">Reference proteome</keyword>
<sequence>MEVRSECGGGCVQVKCDNKVPPAQVIPRTRLQVWFIRVCSSILIWTCLVQLMAVGELWEQPRRVSNLTNVLIREPAPPLVAARNYISNGFLKVSCNGGLNQMRAAICDMVAVARLLNLTLVVPELDKTSFWADPSNFDDIFDVKHFIDSLRDEVRIVRRLPKRFNRKYGYQPLQMSPVSWSNEEYYLQKALKFTPEIEALGYKLVQILQSKGPFVALHLRYEMDMLAFSGCTHGCTQEEAEELKRLRYAFPWWREKEIVSEEKRLQGLCPLTPEEATLVLQALGFDKDMQIYIASGEIYGSQRRLAALRTAFPRFVKKEMLLEPEELQQFQNHSSQMAALDFMVSVASNVFIPTYDGNMARLVEGHRRYLGFKKTIKLDRRKLIELVDLHHNGTLDWDEFSFSVRIAHGKRMGQPTRRLVMVDKPKEEDYFYSNPQECLCGGTSCDDLLGSGNISTIQ</sequence>
<accession>A0ACC0LIJ6</accession>
<organism evidence="1 2">
    <name type="scientific">Rhododendron molle</name>
    <name type="common">Chinese azalea</name>
    <name type="synonym">Azalea mollis</name>
    <dbReference type="NCBI Taxonomy" id="49168"/>
    <lineage>
        <taxon>Eukaryota</taxon>
        <taxon>Viridiplantae</taxon>
        <taxon>Streptophyta</taxon>
        <taxon>Embryophyta</taxon>
        <taxon>Tracheophyta</taxon>
        <taxon>Spermatophyta</taxon>
        <taxon>Magnoliopsida</taxon>
        <taxon>eudicotyledons</taxon>
        <taxon>Gunneridae</taxon>
        <taxon>Pentapetalae</taxon>
        <taxon>asterids</taxon>
        <taxon>Ericales</taxon>
        <taxon>Ericaceae</taxon>
        <taxon>Ericoideae</taxon>
        <taxon>Rhodoreae</taxon>
        <taxon>Rhododendron</taxon>
    </lineage>
</organism>
<dbReference type="EMBL" id="CM046399">
    <property type="protein sequence ID" value="KAI8528520.1"/>
    <property type="molecule type" value="Genomic_DNA"/>
</dbReference>
<name>A0ACC0LIJ6_RHOML</name>
<evidence type="ECO:0000313" key="2">
    <source>
        <dbReference type="Proteomes" id="UP001062846"/>
    </source>
</evidence>
<gene>
    <name evidence="1" type="ORF">RHMOL_Rhmol12G0154800</name>
</gene>
<dbReference type="Proteomes" id="UP001062846">
    <property type="component" value="Chromosome 12"/>
</dbReference>
<comment type="caution">
    <text evidence="1">The sequence shown here is derived from an EMBL/GenBank/DDBJ whole genome shotgun (WGS) entry which is preliminary data.</text>
</comment>
<protein>
    <submittedName>
        <fullName evidence="1">Uncharacterized protein</fullName>
    </submittedName>
</protein>
<reference evidence="1" key="1">
    <citation type="submission" date="2022-02" db="EMBL/GenBank/DDBJ databases">
        <title>Plant Genome Project.</title>
        <authorList>
            <person name="Zhang R.-G."/>
        </authorList>
    </citation>
    <scope>NUCLEOTIDE SEQUENCE</scope>
    <source>
        <strain evidence="1">AT1</strain>
    </source>
</reference>
<evidence type="ECO:0000313" key="1">
    <source>
        <dbReference type="EMBL" id="KAI8528520.1"/>
    </source>
</evidence>
<proteinExistence type="predicted"/>